<evidence type="ECO:0008006" key="3">
    <source>
        <dbReference type="Google" id="ProtNLM"/>
    </source>
</evidence>
<evidence type="ECO:0000313" key="2">
    <source>
        <dbReference type="Proteomes" id="UP000006327"/>
    </source>
</evidence>
<dbReference type="OrthoDB" id="547680at2"/>
<dbReference type="AlphaFoldDB" id="K6YHH9"/>
<proteinExistence type="predicted"/>
<dbReference type="EMBL" id="BAEO01000009">
    <property type="protein sequence ID" value="GAC17632.1"/>
    <property type="molecule type" value="Genomic_DNA"/>
</dbReference>
<protein>
    <recommendedName>
        <fullName evidence="3">Solute-binding protein family 3/N-terminal domain-containing protein</fullName>
    </recommendedName>
</protein>
<organism evidence="1 2">
    <name type="scientific">Paraglaciecola arctica BSs20135</name>
    <dbReference type="NCBI Taxonomy" id="493475"/>
    <lineage>
        <taxon>Bacteria</taxon>
        <taxon>Pseudomonadati</taxon>
        <taxon>Pseudomonadota</taxon>
        <taxon>Gammaproteobacteria</taxon>
        <taxon>Alteromonadales</taxon>
        <taxon>Alteromonadaceae</taxon>
        <taxon>Paraglaciecola</taxon>
    </lineage>
</organism>
<reference evidence="1 2" key="1">
    <citation type="journal article" date="2017" name="Antonie Van Leeuwenhoek">
        <title>Rhizobium rhizosphaerae sp. nov., a novel species isolated from rice rhizosphere.</title>
        <authorList>
            <person name="Zhao J.J."/>
            <person name="Zhang J."/>
            <person name="Zhang R.J."/>
            <person name="Zhang C.W."/>
            <person name="Yin H.Q."/>
            <person name="Zhang X.X."/>
        </authorList>
    </citation>
    <scope>NUCLEOTIDE SEQUENCE [LARGE SCALE GENOMIC DNA]</scope>
    <source>
        <strain evidence="1 2">BSs20135</strain>
    </source>
</reference>
<dbReference type="Gene3D" id="3.40.190.10">
    <property type="entry name" value="Periplasmic binding protein-like II"/>
    <property type="match status" value="2"/>
</dbReference>
<keyword evidence="2" id="KW-1185">Reference proteome</keyword>
<dbReference type="STRING" id="493475.GARC_0651"/>
<name>K6YHH9_9ALTE</name>
<dbReference type="SUPFAM" id="SSF53850">
    <property type="entry name" value="Periplasmic binding protein-like II"/>
    <property type="match status" value="1"/>
</dbReference>
<dbReference type="RefSeq" id="WP_007616615.1">
    <property type="nucleotide sequence ID" value="NZ_BAEO01000009.1"/>
</dbReference>
<accession>K6YHH9</accession>
<dbReference type="eggNOG" id="COG0834">
    <property type="taxonomic scope" value="Bacteria"/>
</dbReference>
<sequence length="311" mass="35790">MFRKNIIGVIILIFFSFPTIAKTNENNVIAPKTTTKLVSFGLNLDGFEDALLAQILSYQKADVLISRYPRWIPGVRAFQIMAKHQGIDIVWGSATKERFNTYLPVKAPIYKGLIGWRLAFVTQAKQQIFADVSTLDELRAFNPGQRLNWADYKIYKENGFTIASGSSRRALAEMLLLDRFDFFPRGVIEIEMEQREYTNMSIVLDPHLLIRYKSAFVFYVAKDNLELAKILTEGLHKAKADGSFDRLFEHHFKALFERLDLPNRRIIELNNALLPKEMLNIEEHLWISPKTLLDTIPPPRVSDHKNTGFAQ</sequence>
<evidence type="ECO:0000313" key="1">
    <source>
        <dbReference type="EMBL" id="GAC17632.1"/>
    </source>
</evidence>
<comment type="caution">
    <text evidence="1">The sequence shown here is derived from an EMBL/GenBank/DDBJ whole genome shotgun (WGS) entry which is preliminary data.</text>
</comment>
<dbReference type="Proteomes" id="UP000006327">
    <property type="component" value="Unassembled WGS sequence"/>
</dbReference>
<gene>
    <name evidence="1" type="ORF">GARC_0651</name>
</gene>